<dbReference type="PANTHER" id="PTHR12800:SF4">
    <property type="entry name" value="HSP90 CO-CHAPERONE CDC37"/>
    <property type="match status" value="1"/>
</dbReference>
<sequence length="430" mass="51000">MVDYSKWKNIEISDDEDDTHPNIDTASLFRWRHQARVERMEGQRKEKEEFEMKKKENEKKMKELAKKKESAENPSAIDEQLKKLELEKKELESKEQELIKAEKLQPWNVDTISKDGWSKTIINKQKPMIDRSKMTDEELEQHYKEFVNKYESKIKEYAMISRFEDAKQFLNQNSDLVCEDTSNYLTFWCLNLEIEGKHDLMEYVAKQVTSLHFILELSKQIKIDPRACVSKFFDRIQQAEQTYLNAFEDELSAFKQRVCTRAKQKIQEVMKECEEEERQKRLGPGGLDPQEVFESLPEELQKCFESRDIELLQKTILEMDPQVVRHHMKRCVDSGLWIPDKSLVDTSDDETNRLKSKPKIKMLNRKSKKIKTIIISYNFHGGPKFRSRKLSQMKPIFNHSNCSILSQFFKIKTTLSFLQQSTVYQLNLIL</sequence>
<dbReference type="PANTHER" id="PTHR12800">
    <property type="entry name" value="CDC37-RELATED"/>
    <property type="match status" value="1"/>
</dbReference>
<dbReference type="Proteomes" id="UP000070412">
    <property type="component" value="Unassembled WGS sequence"/>
</dbReference>
<evidence type="ECO:0000256" key="1">
    <source>
        <dbReference type="ARBA" id="ARBA00004496"/>
    </source>
</evidence>
<evidence type="ECO:0000313" key="11">
    <source>
        <dbReference type="EMBL" id="KAF7492759.1"/>
    </source>
</evidence>
<evidence type="ECO:0000256" key="7">
    <source>
        <dbReference type="SAM" id="MobiDB-lite"/>
    </source>
</evidence>
<dbReference type="InterPro" id="IPR038189">
    <property type="entry name" value="Cdc37_Hsp90-bd_sf"/>
</dbReference>
<reference evidence="12" key="3">
    <citation type="submission" date="2022-06" db="UniProtKB">
        <authorList>
            <consortium name="EnsemblMetazoa"/>
        </authorList>
    </citation>
    <scope>IDENTIFICATION</scope>
</reference>
<evidence type="ECO:0000256" key="6">
    <source>
        <dbReference type="ARBA" id="ARBA00031396"/>
    </source>
</evidence>
<proteinExistence type="inferred from homology"/>
<keyword evidence="13" id="KW-1185">Reference proteome</keyword>
<feature type="region of interest" description="Disordered" evidence="7">
    <location>
        <begin position="39"/>
        <end position="76"/>
    </location>
</feature>
<evidence type="ECO:0000256" key="5">
    <source>
        <dbReference type="ARBA" id="ARBA00023186"/>
    </source>
</evidence>
<dbReference type="Pfam" id="PF03234">
    <property type="entry name" value="CDC37_N"/>
    <property type="match status" value="1"/>
</dbReference>
<dbReference type="EMBL" id="WVUK01000056">
    <property type="protein sequence ID" value="KAF7492759.1"/>
    <property type="molecule type" value="Genomic_DNA"/>
</dbReference>
<dbReference type="Pfam" id="PF08564">
    <property type="entry name" value="CDC37_C"/>
    <property type="match status" value="1"/>
</dbReference>
<dbReference type="SMART" id="SM01070">
    <property type="entry name" value="CDC37_M"/>
    <property type="match status" value="1"/>
</dbReference>
<evidence type="ECO:0000259" key="10">
    <source>
        <dbReference type="SMART" id="SM01071"/>
    </source>
</evidence>
<dbReference type="Pfam" id="PF08565">
    <property type="entry name" value="CDC37_M"/>
    <property type="match status" value="1"/>
</dbReference>
<keyword evidence="4" id="KW-0963">Cytoplasm</keyword>
<dbReference type="InterPro" id="IPR004918">
    <property type="entry name" value="Cdc37"/>
</dbReference>
<dbReference type="SUPFAM" id="SSF101391">
    <property type="entry name" value="Hsp90 co-chaperone CDC37"/>
    <property type="match status" value="1"/>
</dbReference>
<name>A0A834R844_SARSC</name>
<evidence type="ECO:0000259" key="9">
    <source>
        <dbReference type="SMART" id="SM01070"/>
    </source>
</evidence>
<comment type="subcellular location">
    <subcellularLocation>
        <location evidence="1">Cytoplasm</location>
    </subcellularLocation>
</comment>
<reference evidence="13" key="1">
    <citation type="journal article" date="2020" name="PLoS Negl. Trop. Dis.">
        <title>High-quality nuclear genome for Sarcoptes scabiei-A critical resource for a neglected parasite.</title>
        <authorList>
            <person name="Korhonen P.K."/>
            <person name="Gasser R.B."/>
            <person name="Ma G."/>
            <person name="Wang T."/>
            <person name="Stroehlein A.J."/>
            <person name="Young N.D."/>
            <person name="Ang C.S."/>
            <person name="Fernando D.D."/>
            <person name="Lu H.C."/>
            <person name="Taylor S."/>
            <person name="Reynolds S.L."/>
            <person name="Mofiz E."/>
            <person name="Najaraj S.H."/>
            <person name="Gowda H."/>
            <person name="Madugundu A."/>
            <person name="Renuse S."/>
            <person name="Holt D."/>
            <person name="Pandey A."/>
            <person name="Papenfuss A.T."/>
            <person name="Fischer K."/>
        </authorList>
    </citation>
    <scope>NUCLEOTIDE SEQUENCE [LARGE SCALE GENOMIC DNA]</scope>
</reference>
<dbReference type="GO" id="GO:0050821">
    <property type="term" value="P:protein stabilization"/>
    <property type="evidence" value="ECO:0007669"/>
    <property type="project" value="TreeGrafter"/>
</dbReference>
<dbReference type="FunFam" id="1.20.58.610:FF:000001">
    <property type="entry name" value="Hsp90 co-chaperone Cdc37-like 1"/>
    <property type="match status" value="1"/>
</dbReference>
<dbReference type="GO" id="GO:0005737">
    <property type="term" value="C:cytoplasm"/>
    <property type="evidence" value="ECO:0007669"/>
    <property type="project" value="UniProtKB-SubCell"/>
</dbReference>
<dbReference type="GO" id="GO:0051087">
    <property type="term" value="F:protein-folding chaperone binding"/>
    <property type="evidence" value="ECO:0007669"/>
    <property type="project" value="TreeGrafter"/>
</dbReference>
<protein>
    <recommendedName>
        <fullName evidence="3">Hsp90 co-chaperone Cdc37</fullName>
    </recommendedName>
    <alternativeName>
        <fullName evidence="6">Hsp90 chaperone protein kinase-targeting subunit</fullName>
    </alternativeName>
</protein>
<dbReference type="Gene3D" id="1.20.58.610">
    <property type="entry name" value="Cdc37, Hsp90 binding domain"/>
    <property type="match status" value="1"/>
</dbReference>
<comment type="similarity">
    <text evidence="2">Belongs to the CDC37 family.</text>
</comment>
<feature type="domain" description="Cdc37 C-terminal" evidence="8">
    <location>
        <begin position="281"/>
        <end position="351"/>
    </location>
</feature>
<dbReference type="InterPro" id="IPR013873">
    <property type="entry name" value="Cdc37_C"/>
</dbReference>
<feature type="region of interest" description="Disordered" evidence="7">
    <location>
        <begin position="1"/>
        <end position="23"/>
    </location>
</feature>
<reference evidence="11" key="2">
    <citation type="submission" date="2020-01" db="EMBL/GenBank/DDBJ databases">
        <authorList>
            <person name="Korhonen P.K.K."/>
            <person name="Guangxu M.G."/>
            <person name="Wang T.W."/>
            <person name="Stroehlein A.J.S."/>
            <person name="Young N.D."/>
            <person name="Ang C.-S.A."/>
            <person name="Fernando D.W.F."/>
            <person name="Lu H.L."/>
            <person name="Taylor S.T."/>
            <person name="Ehtesham M.E.M."/>
            <person name="Najaraj S.H.N."/>
            <person name="Harsha G.H.G."/>
            <person name="Madugundu A.M."/>
            <person name="Renuse S.R."/>
            <person name="Holt D.H."/>
            <person name="Pandey A.P."/>
            <person name="Papenfuss A.P."/>
            <person name="Gasser R.B.G."/>
            <person name="Fischer K.F."/>
        </authorList>
    </citation>
    <scope>NUCLEOTIDE SEQUENCE</scope>
    <source>
        <strain evidence="11">SSS_KF_BRIS2020</strain>
    </source>
</reference>
<dbReference type="SMART" id="SM01071">
    <property type="entry name" value="CDC37_N"/>
    <property type="match status" value="1"/>
</dbReference>
<evidence type="ECO:0000259" key="8">
    <source>
        <dbReference type="SMART" id="SM01069"/>
    </source>
</evidence>
<feature type="domain" description="Cdc37 N-terminal" evidence="10">
    <location>
        <begin position="1"/>
        <end position="120"/>
    </location>
</feature>
<gene>
    <name evidence="11" type="ORF">SSS_4920</name>
</gene>
<evidence type="ECO:0000256" key="3">
    <source>
        <dbReference type="ARBA" id="ARBA00020496"/>
    </source>
</evidence>
<evidence type="ECO:0000256" key="2">
    <source>
        <dbReference type="ARBA" id="ARBA00006222"/>
    </source>
</evidence>
<evidence type="ECO:0000313" key="12">
    <source>
        <dbReference type="EnsemblMetazoa" id="KAF7492759.1"/>
    </source>
</evidence>
<evidence type="ECO:0000256" key="4">
    <source>
        <dbReference type="ARBA" id="ARBA00022490"/>
    </source>
</evidence>
<dbReference type="OrthoDB" id="440202at2759"/>
<dbReference type="GO" id="GO:0006457">
    <property type="term" value="P:protein folding"/>
    <property type="evidence" value="ECO:0007669"/>
    <property type="project" value="TreeGrafter"/>
</dbReference>
<dbReference type="InterPro" id="IPR013874">
    <property type="entry name" value="Cdc37_Hsp90-bd"/>
</dbReference>
<keyword evidence="5" id="KW-0143">Chaperone</keyword>
<evidence type="ECO:0000313" key="13">
    <source>
        <dbReference type="Proteomes" id="UP000070412"/>
    </source>
</evidence>
<dbReference type="GO" id="GO:0051082">
    <property type="term" value="F:unfolded protein binding"/>
    <property type="evidence" value="ECO:0007669"/>
    <property type="project" value="TreeGrafter"/>
</dbReference>
<dbReference type="Gene3D" id="6.10.140.250">
    <property type="match status" value="1"/>
</dbReference>
<dbReference type="EnsemblMetazoa" id="SSS_4920s_mrna">
    <property type="protein sequence ID" value="KAF7492759.1"/>
    <property type="gene ID" value="SSS_4920"/>
</dbReference>
<accession>A0A834R844</accession>
<dbReference type="AlphaFoldDB" id="A0A834R844"/>
<feature type="compositionally biased region" description="Basic and acidic residues" evidence="7">
    <location>
        <begin position="1"/>
        <end position="11"/>
    </location>
</feature>
<dbReference type="InterPro" id="IPR013855">
    <property type="entry name" value="Cdc37_N_dom"/>
</dbReference>
<feature type="compositionally biased region" description="Basic and acidic residues" evidence="7">
    <location>
        <begin position="39"/>
        <end position="71"/>
    </location>
</feature>
<dbReference type="GO" id="GO:0019901">
    <property type="term" value="F:protein kinase binding"/>
    <property type="evidence" value="ECO:0007669"/>
    <property type="project" value="InterPro"/>
</dbReference>
<dbReference type="GO" id="GO:0031072">
    <property type="term" value="F:heat shock protein binding"/>
    <property type="evidence" value="ECO:0007669"/>
    <property type="project" value="TreeGrafter"/>
</dbReference>
<feature type="domain" description="Cdc37 Hsp90 binding" evidence="9">
    <location>
        <begin position="118"/>
        <end position="277"/>
    </location>
</feature>
<organism evidence="11">
    <name type="scientific">Sarcoptes scabiei</name>
    <name type="common">Itch mite</name>
    <name type="synonym">Acarus scabiei</name>
    <dbReference type="NCBI Taxonomy" id="52283"/>
    <lineage>
        <taxon>Eukaryota</taxon>
        <taxon>Metazoa</taxon>
        <taxon>Ecdysozoa</taxon>
        <taxon>Arthropoda</taxon>
        <taxon>Chelicerata</taxon>
        <taxon>Arachnida</taxon>
        <taxon>Acari</taxon>
        <taxon>Acariformes</taxon>
        <taxon>Sarcoptiformes</taxon>
        <taxon>Astigmata</taxon>
        <taxon>Psoroptidia</taxon>
        <taxon>Sarcoptoidea</taxon>
        <taxon>Sarcoptidae</taxon>
        <taxon>Sarcoptinae</taxon>
        <taxon>Sarcoptes</taxon>
    </lineage>
</organism>
<dbReference type="SMART" id="SM01069">
    <property type="entry name" value="CDC37_C"/>
    <property type="match status" value="1"/>
</dbReference>